<keyword evidence="5 10" id="KW-0132">Cell division</keyword>
<sequence length="310" mass="35325">MIIRNFFRHIWESIKNLKRNFWMTFASFSMVTVTLTLLALFATTLLNIQRVASGVENNIQISTYLQVDSTDAQEQVPDINGELVANENYHKVYDQIAQLKGVNKITFSSKDEQLQKLQDTLGDVWEMYDQDTNPLQDLYLVETKSPKQVKSVSKAIKKIQGVEDASYGGVNSDKLFKLSKFIQVWGLIGTALLILVAIFLISNTVRMTIMSRKRDIEIMRLVGAKNSYIRGPFFFEGAWVGLLGAIIPSLIIYYGYDFAYKHFAPELQISNLSMYPINPYIFYLIGALFVIGMIIGSLGSVLSMRRYLKF</sequence>
<evidence type="ECO:0000256" key="2">
    <source>
        <dbReference type="ARBA" id="ARBA00007379"/>
    </source>
</evidence>
<keyword evidence="15" id="KW-1185">Reference proteome</keyword>
<dbReference type="Gene3D" id="3.30.70.3040">
    <property type="match status" value="1"/>
</dbReference>
<keyword evidence="7 11" id="KW-1133">Transmembrane helix</keyword>
<evidence type="ECO:0000259" key="12">
    <source>
        <dbReference type="Pfam" id="PF02687"/>
    </source>
</evidence>
<feature type="domain" description="ABC3 transporter permease C-terminal" evidence="12">
    <location>
        <begin position="190"/>
        <end position="309"/>
    </location>
</feature>
<dbReference type="NCBIfam" id="NF038347">
    <property type="entry name" value="FtsX_Gpos"/>
    <property type="match status" value="1"/>
</dbReference>
<dbReference type="EMBL" id="AEUX02000002">
    <property type="protein sequence ID" value="EHI70592.1"/>
    <property type="molecule type" value="Genomic_DNA"/>
</dbReference>
<keyword evidence="9 10" id="KW-0131">Cell cycle</keyword>
<dbReference type="InterPro" id="IPR040690">
    <property type="entry name" value="FtsX_ECD"/>
</dbReference>
<evidence type="ECO:0000256" key="10">
    <source>
        <dbReference type="PIRNR" id="PIRNR003097"/>
    </source>
</evidence>
<dbReference type="GO" id="GO:0051301">
    <property type="term" value="P:cell division"/>
    <property type="evidence" value="ECO:0007669"/>
    <property type="project" value="UniProtKB-KW"/>
</dbReference>
<keyword evidence="8 10" id="KW-0472">Membrane</keyword>
<evidence type="ECO:0000313" key="14">
    <source>
        <dbReference type="EMBL" id="EHI70592.1"/>
    </source>
</evidence>
<evidence type="ECO:0000256" key="3">
    <source>
        <dbReference type="ARBA" id="ARBA00021907"/>
    </source>
</evidence>
<dbReference type="STRING" id="764299.STRIC_0039"/>
<evidence type="ECO:0000256" key="7">
    <source>
        <dbReference type="ARBA" id="ARBA00022989"/>
    </source>
</evidence>
<dbReference type="Proteomes" id="UP000003330">
    <property type="component" value="Unassembled WGS sequence"/>
</dbReference>
<dbReference type="PANTHER" id="PTHR47755:SF1">
    <property type="entry name" value="CELL DIVISION PROTEIN FTSX"/>
    <property type="match status" value="1"/>
</dbReference>
<gene>
    <name evidence="14" type="ORF">STRIC_0039</name>
</gene>
<evidence type="ECO:0000313" key="15">
    <source>
        <dbReference type="Proteomes" id="UP000003330"/>
    </source>
</evidence>
<evidence type="ECO:0000256" key="11">
    <source>
        <dbReference type="SAM" id="Phobius"/>
    </source>
</evidence>
<evidence type="ECO:0000256" key="4">
    <source>
        <dbReference type="ARBA" id="ARBA00022475"/>
    </source>
</evidence>
<keyword evidence="4 10" id="KW-1003">Cell membrane</keyword>
<feature type="transmembrane region" description="Helical" evidence="11">
    <location>
        <begin position="233"/>
        <end position="256"/>
    </location>
</feature>
<accession>G5K0B9</accession>
<evidence type="ECO:0000256" key="8">
    <source>
        <dbReference type="ARBA" id="ARBA00023136"/>
    </source>
</evidence>
<proteinExistence type="inferred from homology"/>
<evidence type="ECO:0000256" key="9">
    <source>
        <dbReference type="ARBA" id="ARBA00023306"/>
    </source>
</evidence>
<dbReference type="PIRSF" id="PIRSF003097">
    <property type="entry name" value="FtsX"/>
    <property type="match status" value="1"/>
</dbReference>
<dbReference type="GO" id="GO:0005886">
    <property type="term" value="C:plasma membrane"/>
    <property type="evidence" value="ECO:0007669"/>
    <property type="project" value="UniProtKB-SubCell"/>
</dbReference>
<evidence type="ECO:0000256" key="6">
    <source>
        <dbReference type="ARBA" id="ARBA00022692"/>
    </source>
</evidence>
<dbReference type="Pfam" id="PF18075">
    <property type="entry name" value="FtsX_ECD"/>
    <property type="match status" value="1"/>
</dbReference>
<dbReference type="PANTHER" id="PTHR47755">
    <property type="entry name" value="CELL DIVISION PROTEIN FTSX"/>
    <property type="match status" value="1"/>
</dbReference>
<feature type="transmembrane region" description="Helical" evidence="11">
    <location>
        <begin position="21"/>
        <end position="42"/>
    </location>
</feature>
<feature type="transmembrane region" description="Helical" evidence="11">
    <location>
        <begin position="182"/>
        <end position="205"/>
    </location>
</feature>
<feature type="transmembrane region" description="Helical" evidence="11">
    <location>
        <begin position="280"/>
        <end position="302"/>
    </location>
</feature>
<dbReference type="eggNOG" id="COG2177">
    <property type="taxonomic scope" value="Bacteria"/>
</dbReference>
<dbReference type="InterPro" id="IPR058204">
    <property type="entry name" value="FtsX_firmicutes-type"/>
</dbReference>
<dbReference type="Pfam" id="PF02687">
    <property type="entry name" value="FtsX"/>
    <property type="match status" value="1"/>
</dbReference>
<dbReference type="AlphaFoldDB" id="G5K0B9"/>
<evidence type="ECO:0000256" key="1">
    <source>
        <dbReference type="ARBA" id="ARBA00004651"/>
    </source>
</evidence>
<comment type="similarity">
    <text evidence="2 10">Belongs to the ABC-4 integral membrane protein family. FtsX subfamily.</text>
</comment>
<dbReference type="InterPro" id="IPR003838">
    <property type="entry name" value="ABC3_permease_C"/>
</dbReference>
<comment type="function">
    <text evidence="10">Part of the ABC transporter FtsEX involved in asymmetric cellular division facilitating the initiation of sporulation.</text>
</comment>
<comment type="caution">
    <text evidence="14">The sequence shown here is derived from an EMBL/GenBank/DDBJ whole genome shotgun (WGS) entry which is preliminary data.</text>
</comment>
<organism evidence="14 15">
    <name type="scientific">Streptococcus ictaluri 707-05</name>
    <dbReference type="NCBI Taxonomy" id="764299"/>
    <lineage>
        <taxon>Bacteria</taxon>
        <taxon>Bacillati</taxon>
        <taxon>Bacillota</taxon>
        <taxon>Bacilli</taxon>
        <taxon>Lactobacillales</taxon>
        <taxon>Streptococcaceae</taxon>
        <taxon>Streptococcus</taxon>
    </lineage>
</organism>
<evidence type="ECO:0000256" key="5">
    <source>
        <dbReference type="ARBA" id="ARBA00022618"/>
    </source>
</evidence>
<evidence type="ECO:0000259" key="13">
    <source>
        <dbReference type="Pfam" id="PF18075"/>
    </source>
</evidence>
<reference evidence="14 15" key="1">
    <citation type="journal article" date="2014" name="Int. J. Syst. Evol. Microbiol.">
        <title>Phylogenomics and the dynamic genome evolution of the genus Streptococcus.</title>
        <authorList>
            <consortium name="The Broad Institute Genome Sequencing Platform"/>
            <person name="Richards V.P."/>
            <person name="Palmer S.R."/>
            <person name="Pavinski Bitar P.D."/>
            <person name="Qin X."/>
            <person name="Weinstock G.M."/>
            <person name="Highlander S.K."/>
            <person name="Town C.D."/>
            <person name="Burne R.A."/>
            <person name="Stanhope M.J."/>
        </authorList>
    </citation>
    <scope>NUCLEOTIDE SEQUENCE [LARGE SCALE GENOMIC DNA]</scope>
    <source>
        <strain evidence="14 15">707-05</strain>
    </source>
</reference>
<dbReference type="InterPro" id="IPR004513">
    <property type="entry name" value="FtsX"/>
</dbReference>
<name>G5K0B9_9STRE</name>
<comment type="subcellular location">
    <subcellularLocation>
        <location evidence="1">Cell membrane</location>
        <topology evidence="1">Multi-pass membrane protein</topology>
    </subcellularLocation>
</comment>
<feature type="domain" description="FtsX extracellular" evidence="13">
    <location>
        <begin position="60"/>
        <end position="164"/>
    </location>
</feature>
<protein>
    <recommendedName>
        <fullName evidence="3 10">Cell division protein FtsX</fullName>
    </recommendedName>
</protein>
<keyword evidence="6 11" id="KW-0812">Transmembrane</keyword>